<feature type="domain" description="EMI" evidence="15">
    <location>
        <begin position="175"/>
        <end position="250"/>
    </location>
</feature>
<keyword evidence="17" id="KW-1185">Reference proteome</keyword>
<dbReference type="InterPro" id="IPR011489">
    <property type="entry name" value="EMI_domain"/>
</dbReference>
<evidence type="ECO:0000256" key="10">
    <source>
        <dbReference type="SAM" id="Coils"/>
    </source>
</evidence>
<keyword evidence="7 9" id="KW-1015">Disulfide bond</keyword>
<feature type="region of interest" description="Disordered" evidence="11">
    <location>
        <begin position="257"/>
        <end position="281"/>
    </location>
</feature>
<keyword evidence="4 12" id="KW-0732">Signal</keyword>
<dbReference type="AlphaFoldDB" id="A0A7K9JEX2"/>
<feature type="domain" description="C1q" evidence="14">
    <location>
        <begin position="1057"/>
        <end position="1189"/>
    </location>
</feature>
<dbReference type="FunFam" id="2.10.25.10:FF:000012">
    <property type="entry name" value="Delta-like protein"/>
    <property type="match status" value="1"/>
</dbReference>
<dbReference type="Pfam" id="PF00008">
    <property type="entry name" value="EGF"/>
    <property type="match status" value="1"/>
</dbReference>
<protein>
    <submittedName>
        <fullName evidence="16">MMRN1 protein</fullName>
    </submittedName>
</protein>
<dbReference type="SUPFAM" id="SSF57196">
    <property type="entry name" value="EGF/Laminin"/>
    <property type="match status" value="1"/>
</dbReference>
<evidence type="ECO:0000313" key="16">
    <source>
        <dbReference type="EMBL" id="NXH36829.1"/>
    </source>
</evidence>
<comment type="caution">
    <text evidence="9">Lacks conserved residue(s) required for the propagation of feature annotation.</text>
</comment>
<feature type="domain" description="EGF-like" evidence="13">
    <location>
        <begin position="1004"/>
        <end position="1040"/>
    </location>
</feature>
<evidence type="ECO:0000256" key="4">
    <source>
        <dbReference type="ARBA" id="ARBA00022729"/>
    </source>
</evidence>
<dbReference type="SMART" id="SM00179">
    <property type="entry name" value="EGF_CA"/>
    <property type="match status" value="1"/>
</dbReference>
<dbReference type="InterPro" id="IPR050392">
    <property type="entry name" value="Collagen/C1q_domain"/>
</dbReference>
<feature type="region of interest" description="Disordered" evidence="11">
    <location>
        <begin position="27"/>
        <end position="121"/>
    </location>
</feature>
<comment type="subcellular location">
    <subcellularLocation>
        <location evidence="1">Secreted</location>
    </subcellularLocation>
</comment>
<feature type="non-terminal residue" evidence="16">
    <location>
        <position position="1"/>
    </location>
</feature>
<evidence type="ECO:0000256" key="2">
    <source>
        <dbReference type="ARBA" id="ARBA00022525"/>
    </source>
</evidence>
<keyword evidence="5" id="KW-0677">Repeat</keyword>
<dbReference type="PROSITE" id="PS51041">
    <property type="entry name" value="EMI"/>
    <property type="match status" value="1"/>
</dbReference>
<dbReference type="InterPro" id="IPR008983">
    <property type="entry name" value="Tumour_necrosis_fac-like_dom"/>
</dbReference>
<dbReference type="PROSITE" id="PS50871">
    <property type="entry name" value="C1Q"/>
    <property type="match status" value="1"/>
</dbReference>
<evidence type="ECO:0000259" key="13">
    <source>
        <dbReference type="PROSITE" id="PS50026"/>
    </source>
</evidence>
<dbReference type="CDD" id="cd00054">
    <property type="entry name" value="EGF_CA"/>
    <property type="match status" value="1"/>
</dbReference>
<feature type="compositionally biased region" description="Polar residues" evidence="11">
    <location>
        <begin position="257"/>
        <end position="269"/>
    </location>
</feature>
<feature type="signal peptide" evidence="12">
    <location>
        <begin position="1"/>
        <end position="19"/>
    </location>
</feature>
<evidence type="ECO:0000256" key="7">
    <source>
        <dbReference type="ARBA" id="ARBA00023157"/>
    </source>
</evidence>
<dbReference type="Pfam" id="PF07546">
    <property type="entry name" value="EMI"/>
    <property type="match status" value="1"/>
</dbReference>
<dbReference type="PROSITE" id="PS00010">
    <property type="entry name" value="ASX_HYDROXYL"/>
    <property type="match status" value="1"/>
</dbReference>
<dbReference type="Proteomes" id="UP000534930">
    <property type="component" value="Unassembled WGS sequence"/>
</dbReference>
<dbReference type="PROSITE" id="PS00022">
    <property type="entry name" value="EGF_1"/>
    <property type="match status" value="1"/>
</dbReference>
<dbReference type="GO" id="GO:0030948">
    <property type="term" value="P:negative regulation of vascular endothelial growth factor receptor signaling pathway"/>
    <property type="evidence" value="ECO:0007669"/>
    <property type="project" value="TreeGrafter"/>
</dbReference>
<evidence type="ECO:0000256" key="9">
    <source>
        <dbReference type="PROSITE-ProRule" id="PRU00076"/>
    </source>
</evidence>
<dbReference type="Gene3D" id="2.60.120.40">
    <property type="match status" value="1"/>
</dbReference>
<evidence type="ECO:0000256" key="1">
    <source>
        <dbReference type="ARBA" id="ARBA00004613"/>
    </source>
</evidence>
<feature type="coiled-coil region" evidence="10">
    <location>
        <begin position="631"/>
        <end position="672"/>
    </location>
</feature>
<evidence type="ECO:0000256" key="12">
    <source>
        <dbReference type="SAM" id="SignalP"/>
    </source>
</evidence>
<dbReference type="EMBL" id="VWZQ01013338">
    <property type="protein sequence ID" value="NXH36829.1"/>
    <property type="molecule type" value="Genomic_DNA"/>
</dbReference>
<dbReference type="PROSITE" id="PS50026">
    <property type="entry name" value="EGF_3"/>
    <property type="match status" value="1"/>
</dbReference>
<feature type="chain" id="PRO_5029778308" evidence="12">
    <location>
        <begin position="20"/>
        <end position="1189"/>
    </location>
</feature>
<dbReference type="PROSITE" id="PS01186">
    <property type="entry name" value="EGF_2"/>
    <property type="match status" value="1"/>
</dbReference>
<keyword evidence="2" id="KW-0964">Secreted</keyword>
<organism evidence="16 17">
    <name type="scientific">Myiagra hebetior</name>
    <dbReference type="NCBI Taxonomy" id="381031"/>
    <lineage>
        <taxon>Eukaryota</taxon>
        <taxon>Metazoa</taxon>
        <taxon>Chordata</taxon>
        <taxon>Craniata</taxon>
        <taxon>Vertebrata</taxon>
        <taxon>Euteleostomi</taxon>
        <taxon>Archelosauria</taxon>
        <taxon>Archosauria</taxon>
        <taxon>Dinosauria</taxon>
        <taxon>Saurischia</taxon>
        <taxon>Theropoda</taxon>
        <taxon>Coelurosauria</taxon>
        <taxon>Aves</taxon>
        <taxon>Neognathae</taxon>
        <taxon>Neoaves</taxon>
        <taxon>Telluraves</taxon>
        <taxon>Australaves</taxon>
        <taxon>Passeriformes</taxon>
        <taxon>Corvoidea</taxon>
        <taxon>Monarchidae</taxon>
        <taxon>Myiagra</taxon>
    </lineage>
</organism>
<gene>
    <name evidence="16" type="primary">Mmrn1</name>
    <name evidence="16" type="ORF">MYIHEB_R06619</name>
</gene>
<dbReference type="GO" id="GO:0090051">
    <property type="term" value="P:negative regulation of cell migration involved in sprouting angiogenesis"/>
    <property type="evidence" value="ECO:0007669"/>
    <property type="project" value="TreeGrafter"/>
</dbReference>
<dbReference type="Gene3D" id="2.10.25.10">
    <property type="entry name" value="Laminin"/>
    <property type="match status" value="1"/>
</dbReference>
<feature type="non-terminal residue" evidence="16">
    <location>
        <position position="1189"/>
    </location>
</feature>
<dbReference type="PRINTS" id="PR00007">
    <property type="entry name" value="COMPLEMNTC1Q"/>
</dbReference>
<evidence type="ECO:0000256" key="8">
    <source>
        <dbReference type="ARBA" id="ARBA00023180"/>
    </source>
</evidence>
<dbReference type="GO" id="GO:0005509">
    <property type="term" value="F:calcium ion binding"/>
    <property type="evidence" value="ECO:0007669"/>
    <property type="project" value="InterPro"/>
</dbReference>
<evidence type="ECO:0000256" key="3">
    <source>
        <dbReference type="ARBA" id="ARBA00022536"/>
    </source>
</evidence>
<evidence type="ECO:0000259" key="14">
    <source>
        <dbReference type="PROSITE" id="PS50871"/>
    </source>
</evidence>
<dbReference type="InterPro" id="IPR001073">
    <property type="entry name" value="C1q_dom"/>
</dbReference>
<keyword evidence="6 10" id="KW-0175">Coiled coil</keyword>
<evidence type="ECO:0000256" key="5">
    <source>
        <dbReference type="ARBA" id="ARBA00022737"/>
    </source>
</evidence>
<evidence type="ECO:0000259" key="15">
    <source>
        <dbReference type="PROSITE" id="PS51041"/>
    </source>
</evidence>
<feature type="compositionally biased region" description="Low complexity" evidence="11">
    <location>
        <begin position="35"/>
        <end position="48"/>
    </location>
</feature>
<accession>A0A7K9JEX2</accession>
<feature type="compositionally biased region" description="Polar residues" evidence="11">
    <location>
        <begin position="86"/>
        <end position="98"/>
    </location>
</feature>
<dbReference type="InterPro" id="IPR000152">
    <property type="entry name" value="EGF-type_Asp/Asn_hydroxyl_site"/>
</dbReference>
<feature type="disulfide bond" evidence="9">
    <location>
        <begin position="1030"/>
        <end position="1039"/>
    </location>
</feature>
<sequence>MKKIIFLLLLLHLRRGSTGFNIPGKLWTTGQGDETQTSHSDSTPSSTTIRVSPRSEIQGATANASQGPPFASSDETLGMKAAKKPSSPTISTPASQSNGHSDDGSGKDKMGSSSGSKGTALQSTAREIPLLQGVHTSLDTATGNRSVKQSSHSTGITRSQQDANSKASAFETTRGKNWCAYVHTRLVPTVVVDNLETFSSGRAKPCTWQIGSCAQRSQTTTHQAYRIKHKIVTSLEWKCCPGYRGQNCQPKAQEQQSVIHSSQAESSRTVSERTPGALQDPSGTALFQKMNEKISSQEMKLTFLQKKVDSIAAAMSDVSKMLSSLEGKINEDKGRDFQSFLKGLKSRSTNDLIKNIVEEHFQVFQGEMQESMAQIFKTVSSLSGDLENTKELVKHLNETQNKFAQDKDSGPTELDILELKSHMVQMREEMALSCDKPVKALQEKQKSLEVNLEHQQSRSVIYYESLNRTLSEMRAAHEQLLSAEQSSRQSVPSADKVMEYNVTEYMLTLHEKVKRQGMMVLEIYDDLRVQDSKISNLSVALEIQRDSVLGVCDDMLSESRTDFQAQLAAVQENILALNKSLSDAFLPLGNKMDKMNEQINDLCYDMEILQPLIEQGVPFSLTSEYEQQIEAQELKEKLDNLTAVINRMSSAMKELSKTQEGLKNESQAYQDLFESRVNECSMEIEDGLNKTMIVINSAIDSIQDNYVLKDMLHALINETDACCGRAEELDSLLAFIPQLQQLNESLQSLLYSKKYEITSQVAPSLSDLPYKESDKSILYNFSRLFYTLNDTSSKAEKQQQDISRLEEKLVDSVEGSKDHEVRLLNVESKISKFLANNCVSLKKMQSASTEKEQVVSLQLQALSSRIKALEAKSIRFSNVIPLVNKTAHEAWGLCQDANTSIQKVNASLPVLIKLAQPDIPLLQRGLKELIESVLEVKAGTILTNLTQHVDVSMVNAMNNITKLQKQLKPAIKKPSPAKKVAANATVSLASGSQRNTDNAIDPGQFSACASSPCQNGGTCVNDRLSFVCACRHPFGGVNCSVRLVNDNSLNFSKGSYRYAPMVAFFASHTYGMTTPGPIRFNNLDVNYGASFAPATGKFHVPYLGVYVFEYTIESFSPRASGYLVVDGIDKLTFQAENINSNKYTDRVISGNALLELNYGQEVWLRLATGSIPAKYPPVTTFSGYLLYRT</sequence>
<evidence type="ECO:0000256" key="6">
    <source>
        <dbReference type="ARBA" id="ARBA00023054"/>
    </source>
</evidence>
<dbReference type="PANTHER" id="PTHR15427:SF3">
    <property type="entry name" value="MULTIMERIN-1"/>
    <property type="match status" value="1"/>
</dbReference>
<name>A0A7K9JEX2_9CORV</name>
<comment type="caution">
    <text evidence="16">The sequence shown here is derived from an EMBL/GenBank/DDBJ whole genome shotgun (WGS) entry which is preliminary data.</text>
</comment>
<keyword evidence="8" id="KW-0325">Glycoprotein</keyword>
<evidence type="ECO:0000256" key="11">
    <source>
        <dbReference type="SAM" id="MobiDB-lite"/>
    </source>
</evidence>
<dbReference type="InterPro" id="IPR001881">
    <property type="entry name" value="EGF-like_Ca-bd_dom"/>
</dbReference>
<feature type="region of interest" description="Disordered" evidence="11">
    <location>
        <begin position="137"/>
        <end position="168"/>
    </location>
</feature>
<dbReference type="GO" id="GO:0005576">
    <property type="term" value="C:extracellular region"/>
    <property type="evidence" value="ECO:0007669"/>
    <property type="project" value="UniProtKB-SubCell"/>
</dbReference>
<dbReference type="SMART" id="SM00110">
    <property type="entry name" value="C1Q"/>
    <property type="match status" value="1"/>
</dbReference>
<evidence type="ECO:0000313" key="17">
    <source>
        <dbReference type="Proteomes" id="UP000534930"/>
    </source>
</evidence>
<reference evidence="16 17" key="1">
    <citation type="submission" date="2019-09" db="EMBL/GenBank/DDBJ databases">
        <title>Bird 10,000 Genomes (B10K) Project - Family phase.</title>
        <authorList>
            <person name="Zhang G."/>
        </authorList>
    </citation>
    <scope>NUCLEOTIDE SEQUENCE [LARGE SCALE GENOMIC DNA]</scope>
    <source>
        <strain evidence="16">B10K-DU-001-33</strain>
        <tissue evidence="16">Muscle</tissue>
    </source>
</reference>
<proteinExistence type="predicted"/>
<dbReference type="SMART" id="SM00181">
    <property type="entry name" value="EGF"/>
    <property type="match status" value="1"/>
</dbReference>
<dbReference type="SUPFAM" id="SSF49842">
    <property type="entry name" value="TNF-like"/>
    <property type="match status" value="1"/>
</dbReference>
<dbReference type="FunFam" id="2.60.120.40:FF:000009">
    <property type="entry name" value="Multimerin-1"/>
    <property type="match status" value="1"/>
</dbReference>
<dbReference type="InterPro" id="IPR000742">
    <property type="entry name" value="EGF"/>
</dbReference>
<dbReference type="Pfam" id="PF00386">
    <property type="entry name" value="C1q"/>
    <property type="match status" value="1"/>
</dbReference>
<dbReference type="PANTHER" id="PTHR15427">
    <property type="entry name" value="EMILIN ELASTIN MICROFIBRIL INTERFACE-LOCATED PROTEIN ELASTIN MICROFIBRIL INTERFACER"/>
    <property type="match status" value="1"/>
</dbReference>
<feature type="coiled-coil region" evidence="10">
    <location>
        <begin position="438"/>
        <end position="483"/>
    </location>
</feature>
<keyword evidence="3 9" id="KW-0245">EGF-like domain</keyword>
<feature type="compositionally biased region" description="Basic and acidic residues" evidence="11">
    <location>
        <begin position="100"/>
        <end position="110"/>
    </location>
</feature>